<feature type="transmembrane region" description="Helical" evidence="12">
    <location>
        <begin position="329"/>
        <end position="349"/>
    </location>
</feature>
<dbReference type="Pfam" id="PF00367">
    <property type="entry name" value="PTS_EIIB"/>
    <property type="match status" value="1"/>
</dbReference>
<dbReference type="CDD" id="cd00212">
    <property type="entry name" value="PTS_IIB_glc"/>
    <property type="match status" value="1"/>
</dbReference>
<keyword evidence="6" id="KW-0598">Phosphotransferase system</keyword>
<accession>A0A2X3I061</accession>
<evidence type="ECO:0000256" key="9">
    <source>
        <dbReference type="ARBA" id="ARBA00022989"/>
    </source>
</evidence>
<evidence type="ECO:0000256" key="12">
    <source>
        <dbReference type="SAM" id="Phobius"/>
    </source>
</evidence>
<feature type="domain" description="PTS EIIB type-1" evidence="13">
    <location>
        <begin position="4"/>
        <end position="86"/>
    </location>
</feature>
<protein>
    <submittedName>
        <fullName evidence="15">PTS system transporter</fullName>
    </submittedName>
</protein>
<feature type="transmembrane region" description="Helical" evidence="12">
    <location>
        <begin position="175"/>
        <end position="193"/>
    </location>
</feature>
<evidence type="ECO:0000256" key="11">
    <source>
        <dbReference type="PROSITE-ProRule" id="PRU00421"/>
    </source>
</evidence>
<keyword evidence="8" id="KW-0418">Kinase</keyword>
<dbReference type="PANTHER" id="PTHR30175">
    <property type="entry name" value="PHOSPHOTRANSFERASE SYSTEM TRANSPORT PROTEIN"/>
    <property type="match status" value="1"/>
</dbReference>
<dbReference type="GO" id="GO:0015771">
    <property type="term" value="P:trehalose transport"/>
    <property type="evidence" value="ECO:0007669"/>
    <property type="project" value="TreeGrafter"/>
</dbReference>
<dbReference type="InterPro" id="IPR036878">
    <property type="entry name" value="Glu_permease_IIB"/>
</dbReference>
<dbReference type="InterPro" id="IPR001996">
    <property type="entry name" value="PTS_IIB_1"/>
</dbReference>
<gene>
    <name evidence="15" type="primary">bglF_2</name>
    <name evidence="15" type="ORF">NCTC9645_03905</name>
</gene>
<feature type="domain" description="PTS EIIC type-1" evidence="14">
    <location>
        <begin position="105"/>
        <end position="377"/>
    </location>
</feature>
<dbReference type="Pfam" id="PF02378">
    <property type="entry name" value="PTS_EIIC"/>
    <property type="match status" value="1"/>
</dbReference>
<evidence type="ECO:0000259" key="13">
    <source>
        <dbReference type="PROSITE" id="PS51098"/>
    </source>
</evidence>
<feature type="active site" description="Phosphocysteine intermediate; for EIIB activity" evidence="11">
    <location>
        <position position="26"/>
    </location>
</feature>
<reference evidence="15 16" key="1">
    <citation type="submission" date="2018-06" db="EMBL/GenBank/DDBJ databases">
        <authorList>
            <consortium name="Pathogen Informatics"/>
            <person name="Doyle S."/>
        </authorList>
    </citation>
    <scope>NUCLEOTIDE SEQUENCE [LARGE SCALE GENOMIC DNA]</scope>
    <source>
        <strain evidence="15 16">NCTC9645</strain>
    </source>
</reference>
<keyword evidence="3" id="KW-1003">Cell membrane</keyword>
<dbReference type="Gene3D" id="3.30.1360.60">
    <property type="entry name" value="Glucose permease domain IIB"/>
    <property type="match status" value="1"/>
</dbReference>
<name>A0A2X3I061_KLEPN</name>
<keyword evidence="7 12" id="KW-0812">Transmembrane</keyword>
<sequence length="377" mass="40326">MEYKALAQDILNRVGGKENIVSLVHCATRLRFKLKDNGKADAEGLKANPGVIMVVESGGQFQVVIGNHVHDVWLVVRQEARLSDDSEPVAEEKAAKGSVLSQLIDIISGIFTPFIGVMAATGLLKGLLALAVTCGWLTPEQGTYKIWFAASDALFFFFPLFLGYTAGKKFGGNPFISMVIGGALTHPLMIQAFEASQAPGAAVEHFLGIPVTFINYSSSVIPIILASWVCCWLERKSNALLPSSMKNFFSPAICLAVVVPLTFLVIGPVATWLSHLLANGYQFIYAFAPWLAGAVLGAMWQVCVIFGLHWGLVPLMINNMTVLGHDSMLPIILPAVIAQVGAVLGIFLATRDARQRVLAGSASPPGCSASPSRLSMA</sequence>
<dbReference type="InterPro" id="IPR003352">
    <property type="entry name" value="PTS_EIIC"/>
</dbReference>
<dbReference type="PROSITE" id="PS51098">
    <property type="entry name" value="PTS_EIIB_TYPE_1"/>
    <property type="match status" value="1"/>
</dbReference>
<dbReference type="FunFam" id="3.30.1360.60:FF:000001">
    <property type="entry name" value="PTS system glucose-specific IIBC component PtsG"/>
    <property type="match status" value="1"/>
</dbReference>
<evidence type="ECO:0000256" key="6">
    <source>
        <dbReference type="ARBA" id="ARBA00022683"/>
    </source>
</evidence>
<feature type="transmembrane region" description="Helical" evidence="12">
    <location>
        <begin position="103"/>
        <end position="124"/>
    </location>
</feature>
<dbReference type="AlphaFoldDB" id="A0A2X3I061"/>
<evidence type="ECO:0000313" key="16">
    <source>
        <dbReference type="Proteomes" id="UP000250675"/>
    </source>
</evidence>
<organism evidence="15 16">
    <name type="scientific">Klebsiella pneumoniae</name>
    <dbReference type="NCBI Taxonomy" id="573"/>
    <lineage>
        <taxon>Bacteria</taxon>
        <taxon>Pseudomonadati</taxon>
        <taxon>Pseudomonadota</taxon>
        <taxon>Gammaproteobacteria</taxon>
        <taxon>Enterobacterales</taxon>
        <taxon>Enterobacteriaceae</taxon>
        <taxon>Klebsiella/Raoultella group</taxon>
        <taxon>Klebsiella</taxon>
        <taxon>Klebsiella pneumoniae complex</taxon>
    </lineage>
</organism>
<proteinExistence type="predicted"/>
<keyword evidence="5" id="KW-0808">Transferase</keyword>
<dbReference type="GO" id="GO:0090589">
    <property type="term" value="F:protein-phosphocysteine-trehalose phosphotransferase system transporter activity"/>
    <property type="evidence" value="ECO:0007669"/>
    <property type="project" value="TreeGrafter"/>
</dbReference>
<evidence type="ECO:0000256" key="1">
    <source>
        <dbReference type="ARBA" id="ARBA00004651"/>
    </source>
</evidence>
<dbReference type="SUPFAM" id="SSF55604">
    <property type="entry name" value="Glucose permease domain IIB"/>
    <property type="match status" value="1"/>
</dbReference>
<dbReference type="PROSITE" id="PS51103">
    <property type="entry name" value="PTS_EIIC_TYPE_1"/>
    <property type="match status" value="1"/>
</dbReference>
<evidence type="ECO:0000259" key="14">
    <source>
        <dbReference type="PROSITE" id="PS51103"/>
    </source>
</evidence>
<evidence type="ECO:0000256" key="10">
    <source>
        <dbReference type="ARBA" id="ARBA00023136"/>
    </source>
</evidence>
<comment type="subcellular location">
    <subcellularLocation>
        <location evidence="1">Cell membrane</location>
        <topology evidence="1">Multi-pass membrane protein</topology>
    </subcellularLocation>
</comment>
<evidence type="ECO:0000256" key="5">
    <source>
        <dbReference type="ARBA" id="ARBA00022679"/>
    </source>
</evidence>
<keyword evidence="9 12" id="KW-1133">Transmembrane helix</keyword>
<dbReference type="GO" id="GO:0009401">
    <property type="term" value="P:phosphoenolpyruvate-dependent sugar phosphotransferase system"/>
    <property type="evidence" value="ECO:0007669"/>
    <property type="project" value="UniProtKB-KW"/>
</dbReference>
<feature type="transmembrane region" description="Helical" evidence="12">
    <location>
        <begin position="213"/>
        <end position="233"/>
    </location>
</feature>
<dbReference type="GO" id="GO:0016301">
    <property type="term" value="F:kinase activity"/>
    <property type="evidence" value="ECO:0007669"/>
    <property type="project" value="UniProtKB-KW"/>
</dbReference>
<dbReference type="GO" id="GO:0008982">
    <property type="term" value="F:protein-N(PI)-phosphohistidine-sugar phosphotransferase activity"/>
    <property type="evidence" value="ECO:0007669"/>
    <property type="project" value="InterPro"/>
</dbReference>
<dbReference type="InterPro" id="IPR013013">
    <property type="entry name" value="PTS_EIIC_1"/>
</dbReference>
<dbReference type="Proteomes" id="UP000250675">
    <property type="component" value="Unassembled WGS sequence"/>
</dbReference>
<dbReference type="GO" id="GO:0005886">
    <property type="term" value="C:plasma membrane"/>
    <property type="evidence" value="ECO:0007669"/>
    <property type="project" value="UniProtKB-SubCell"/>
</dbReference>
<evidence type="ECO:0000256" key="8">
    <source>
        <dbReference type="ARBA" id="ARBA00022777"/>
    </source>
</evidence>
<evidence type="ECO:0000256" key="7">
    <source>
        <dbReference type="ARBA" id="ARBA00022692"/>
    </source>
</evidence>
<dbReference type="EMBL" id="UASO01000005">
    <property type="protein sequence ID" value="SQC85842.1"/>
    <property type="molecule type" value="Genomic_DNA"/>
</dbReference>
<dbReference type="PANTHER" id="PTHR30175:SF1">
    <property type="entry name" value="PTS SYSTEM ARBUTIN-, CELLOBIOSE-, AND SALICIN-SPECIFIC EIIBC COMPONENT-RELATED"/>
    <property type="match status" value="1"/>
</dbReference>
<evidence type="ECO:0000256" key="2">
    <source>
        <dbReference type="ARBA" id="ARBA00022448"/>
    </source>
</evidence>
<keyword evidence="10 12" id="KW-0472">Membrane</keyword>
<evidence type="ECO:0000256" key="4">
    <source>
        <dbReference type="ARBA" id="ARBA00022597"/>
    </source>
</evidence>
<evidence type="ECO:0000256" key="3">
    <source>
        <dbReference type="ARBA" id="ARBA00022475"/>
    </source>
</evidence>
<dbReference type="InterPro" id="IPR018113">
    <property type="entry name" value="PTrfase_EIIB_Cys"/>
</dbReference>
<dbReference type="PROSITE" id="PS01035">
    <property type="entry name" value="PTS_EIIB_TYPE_1_CYS"/>
    <property type="match status" value="1"/>
</dbReference>
<feature type="transmembrane region" description="Helical" evidence="12">
    <location>
        <begin position="144"/>
        <end position="163"/>
    </location>
</feature>
<feature type="transmembrane region" description="Helical" evidence="12">
    <location>
        <begin position="253"/>
        <end position="277"/>
    </location>
</feature>
<keyword evidence="4" id="KW-0762">Sugar transport</keyword>
<feature type="transmembrane region" description="Helical" evidence="12">
    <location>
        <begin position="283"/>
        <end position="308"/>
    </location>
</feature>
<dbReference type="InterPro" id="IPR050558">
    <property type="entry name" value="PTS_Sugar-Specific_Components"/>
</dbReference>
<keyword evidence="2" id="KW-0813">Transport</keyword>
<evidence type="ECO:0000313" key="15">
    <source>
        <dbReference type="EMBL" id="SQC85842.1"/>
    </source>
</evidence>